<keyword evidence="3" id="KW-1185">Reference proteome</keyword>
<name>A0AAD9G5R2_9STRA</name>
<proteinExistence type="predicted"/>
<comment type="caution">
    <text evidence="2">The sequence shown here is derived from an EMBL/GenBank/DDBJ whole genome shotgun (WGS) entry which is preliminary data.</text>
</comment>
<feature type="compositionally biased region" description="Acidic residues" evidence="1">
    <location>
        <begin position="172"/>
        <end position="181"/>
    </location>
</feature>
<feature type="region of interest" description="Disordered" evidence="1">
    <location>
        <begin position="164"/>
        <end position="200"/>
    </location>
</feature>
<evidence type="ECO:0000313" key="3">
    <source>
        <dbReference type="Proteomes" id="UP001259832"/>
    </source>
</evidence>
<sequence length="200" mass="21909">MHQNNSKVSLGTPPTSVTDAELFPETVALDASTKADLEEFNSLIVAAKDQVTRETAKTKNELAYYQQLLPKPPSRDSASDLGSSTTPVKPRKTRLLSAAIMRPSKLPSLVRPSSGTALEVSNQERSGLEHLQRRRLSAHQRITRKAKLHSLPALQTKSNQLQALHDDKLSDFDDPDPEVDDAPTLPDDLSGVSTLDDYSD</sequence>
<feature type="region of interest" description="Disordered" evidence="1">
    <location>
        <begin position="104"/>
        <end position="130"/>
    </location>
</feature>
<dbReference type="EMBL" id="JASMQC010000030">
    <property type="protein sequence ID" value="KAK1932335.1"/>
    <property type="molecule type" value="Genomic_DNA"/>
</dbReference>
<protein>
    <submittedName>
        <fullName evidence="2">Uncharacterized protein</fullName>
    </submittedName>
</protein>
<reference evidence="2" key="1">
    <citation type="submission" date="2023-08" db="EMBL/GenBank/DDBJ databases">
        <title>Reference Genome Resource for the Citrus Pathogen Phytophthora citrophthora.</title>
        <authorList>
            <person name="Moller H."/>
            <person name="Coetzee B."/>
            <person name="Rose L.J."/>
            <person name="Van Niekerk J.M."/>
        </authorList>
    </citation>
    <scope>NUCLEOTIDE SEQUENCE</scope>
    <source>
        <strain evidence="2">STE-U-9442</strain>
    </source>
</reference>
<dbReference type="Proteomes" id="UP001259832">
    <property type="component" value="Unassembled WGS sequence"/>
</dbReference>
<accession>A0AAD9G5R2</accession>
<feature type="compositionally biased region" description="Polar residues" evidence="1">
    <location>
        <begin position="111"/>
        <end position="125"/>
    </location>
</feature>
<feature type="region of interest" description="Disordered" evidence="1">
    <location>
        <begin position="63"/>
        <end position="90"/>
    </location>
</feature>
<organism evidence="2 3">
    <name type="scientific">Phytophthora citrophthora</name>
    <dbReference type="NCBI Taxonomy" id="4793"/>
    <lineage>
        <taxon>Eukaryota</taxon>
        <taxon>Sar</taxon>
        <taxon>Stramenopiles</taxon>
        <taxon>Oomycota</taxon>
        <taxon>Peronosporomycetes</taxon>
        <taxon>Peronosporales</taxon>
        <taxon>Peronosporaceae</taxon>
        <taxon>Phytophthora</taxon>
    </lineage>
</organism>
<gene>
    <name evidence="2" type="ORF">P3T76_012329</name>
</gene>
<evidence type="ECO:0000313" key="2">
    <source>
        <dbReference type="EMBL" id="KAK1932335.1"/>
    </source>
</evidence>
<evidence type="ECO:0000256" key="1">
    <source>
        <dbReference type="SAM" id="MobiDB-lite"/>
    </source>
</evidence>
<dbReference type="AlphaFoldDB" id="A0AAD9G5R2"/>